<dbReference type="Pfam" id="PF00026">
    <property type="entry name" value="Asp"/>
    <property type="match status" value="1"/>
</dbReference>
<dbReference type="EMBL" id="BQFW01000004">
    <property type="protein sequence ID" value="GJJ70429.1"/>
    <property type="molecule type" value="Genomic_DNA"/>
</dbReference>
<reference evidence="4" key="2">
    <citation type="journal article" date="2022" name="Microbiol. Resour. Announc.">
        <title>Whole-Genome Sequence of Entomortierella parvispora E1425, a Mucoromycotan Fungus Associated with Burkholderiaceae-Related Endosymbiotic Bacteria.</title>
        <authorList>
            <person name="Herlambang A."/>
            <person name="Guo Y."/>
            <person name="Takashima Y."/>
            <person name="Narisawa K."/>
            <person name="Ohta H."/>
            <person name="Nishizawa T."/>
        </authorList>
    </citation>
    <scope>NUCLEOTIDE SEQUENCE</scope>
    <source>
        <strain evidence="4">E1425</strain>
    </source>
</reference>
<evidence type="ECO:0000256" key="2">
    <source>
        <dbReference type="PIRSR" id="PIRSR601461-2"/>
    </source>
</evidence>
<evidence type="ECO:0000313" key="4">
    <source>
        <dbReference type="EMBL" id="GJJ70429.1"/>
    </source>
</evidence>
<dbReference type="AlphaFoldDB" id="A0A9P3H5K1"/>
<evidence type="ECO:0000313" key="5">
    <source>
        <dbReference type="Proteomes" id="UP000827284"/>
    </source>
</evidence>
<name>A0A9P3H5K1_9FUNG</name>
<dbReference type="PROSITE" id="PS51767">
    <property type="entry name" value="PEPTIDASE_A1"/>
    <property type="match status" value="1"/>
</dbReference>
<dbReference type="PRINTS" id="PR00792">
    <property type="entry name" value="PEPSIN"/>
</dbReference>
<comment type="similarity">
    <text evidence="1">Belongs to the peptidase A1 family.</text>
</comment>
<dbReference type="GO" id="GO:0004190">
    <property type="term" value="F:aspartic-type endopeptidase activity"/>
    <property type="evidence" value="ECO:0007669"/>
    <property type="project" value="InterPro"/>
</dbReference>
<dbReference type="Proteomes" id="UP000827284">
    <property type="component" value="Unassembled WGS sequence"/>
</dbReference>
<proteinExistence type="inferred from homology"/>
<reference evidence="4" key="1">
    <citation type="submission" date="2021-11" db="EMBL/GenBank/DDBJ databases">
        <authorList>
            <person name="Herlambang A."/>
            <person name="Guo Y."/>
            <person name="Takashima Y."/>
            <person name="Nishizawa T."/>
        </authorList>
    </citation>
    <scope>NUCLEOTIDE SEQUENCE</scope>
    <source>
        <strain evidence="4">E1425</strain>
    </source>
</reference>
<comment type="caution">
    <text evidence="4">The sequence shown here is derived from an EMBL/GenBank/DDBJ whole genome shotgun (WGS) entry which is preliminary data.</text>
</comment>
<sequence>MHNHPRPLAALILTRAWYVQSIFHRPAFAFIVKPELREKQFTTEISLGTPGQLFKVQLSTGTSNFWAPSAQCSTPTCSLHPRFDASLSSTFQTNGTKFKIPLLTRGVFQEDSLLHYSDNNSGDEGNFLNGQLGNDKLMFAGGLIEIPNQSFGQVLGEQTKSGEGMKRVLANDQFDGILGLGYQPEGRLTGRPFLLNLVDQGLLDEPVFGIYLSKNRSDNGEEDDDTIGNQLTLGGLDPSHYSDEGIEWHEVTRVAQGQRVIELTAFALRREAFEIDGNAIIDSGFPYIALTRYQAEMINIQIGAQETAPASGHYELPCKNVPELFDFIIMFGQESYVLHGNEYVRRGEEGQLPSSPSPWSRHGKKKRSGAAVCQSMIIGMDFPKETGIIAIFGEVFLQKFYSAYDLDKGQVGFALAT</sequence>
<dbReference type="SUPFAM" id="SSF50630">
    <property type="entry name" value="Acid proteases"/>
    <property type="match status" value="1"/>
</dbReference>
<dbReference type="GO" id="GO:0006508">
    <property type="term" value="P:proteolysis"/>
    <property type="evidence" value="ECO:0007669"/>
    <property type="project" value="InterPro"/>
</dbReference>
<protein>
    <recommendedName>
        <fullName evidence="3">Peptidase A1 domain-containing protein</fullName>
    </recommendedName>
</protein>
<dbReference type="InterPro" id="IPR021109">
    <property type="entry name" value="Peptidase_aspartic_dom_sf"/>
</dbReference>
<organism evidence="4 5">
    <name type="scientific">Entomortierella parvispora</name>
    <dbReference type="NCBI Taxonomy" id="205924"/>
    <lineage>
        <taxon>Eukaryota</taxon>
        <taxon>Fungi</taxon>
        <taxon>Fungi incertae sedis</taxon>
        <taxon>Mucoromycota</taxon>
        <taxon>Mortierellomycotina</taxon>
        <taxon>Mortierellomycetes</taxon>
        <taxon>Mortierellales</taxon>
        <taxon>Mortierellaceae</taxon>
        <taxon>Entomortierella</taxon>
    </lineage>
</organism>
<feature type="disulfide bond" evidence="2">
    <location>
        <begin position="72"/>
        <end position="77"/>
    </location>
</feature>
<evidence type="ECO:0000256" key="1">
    <source>
        <dbReference type="ARBA" id="ARBA00007447"/>
    </source>
</evidence>
<dbReference type="InterPro" id="IPR001461">
    <property type="entry name" value="Aspartic_peptidase_A1"/>
</dbReference>
<gene>
    <name evidence="4" type="ORF">EMPS_02778</name>
</gene>
<evidence type="ECO:0000259" key="3">
    <source>
        <dbReference type="PROSITE" id="PS51767"/>
    </source>
</evidence>
<keyword evidence="5" id="KW-1185">Reference proteome</keyword>
<dbReference type="PANTHER" id="PTHR47966">
    <property type="entry name" value="BETA-SITE APP-CLEAVING ENZYME, ISOFORM A-RELATED"/>
    <property type="match status" value="1"/>
</dbReference>
<dbReference type="Gene3D" id="2.40.70.10">
    <property type="entry name" value="Acid Proteases"/>
    <property type="match status" value="2"/>
</dbReference>
<accession>A0A9P3H5K1</accession>
<feature type="disulfide bond" evidence="2">
    <location>
        <begin position="318"/>
        <end position="373"/>
    </location>
</feature>
<keyword evidence="2" id="KW-1015">Disulfide bond</keyword>
<dbReference type="PANTHER" id="PTHR47966:SF51">
    <property type="entry name" value="BETA-SITE APP-CLEAVING ENZYME, ISOFORM A-RELATED"/>
    <property type="match status" value="1"/>
</dbReference>
<feature type="domain" description="Peptidase A1" evidence="3">
    <location>
        <begin position="41"/>
        <end position="414"/>
    </location>
</feature>
<dbReference type="InterPro" id="IPR033121">
    <property type="entry name" value="PEPTIDASE_A1"/>
</dbReference>
<dbReference type="OrthoDB" id="771136at2759"/>